<name>A0A8J9Z6E7_BRALA</name>
<dbReference type="AlphaFoldDB" id="A0A8J9Z6E7"/>
<proteinExistence type="predicted"/>
<dbReference type="InterPro" id="IPR001611">
    <property type="entry name" value="Leu-rich_rpt"/>
</dbReference>
<dbReference type="OrthoDB" id="72369at2759"/>
<dbReference type="InterPro" id="IPR032675">
    <property type="entry name" value="LRR_dom_sf"/>
</dbReference>
<evidence type="ECO:0000313" key="3">
    <source>
        <dbReference type="EMBL" id="CAH1248505.1"/>
    </source>
</evidence>
<dbReference type="Gene3D" id="3.80.10.10">
    <property type="entry name" value="Ribonuclease Inhibitor"/>
    <property type="match status" value="1"/>
</dbReference>
<dbReference type="SUPFAM" id="SSF52058">
    <property type="entry name" value="L domain-like"/>
    <property type="match status" value="1"/>
</dbReference>
<accession>A0A8J9Z6E7</accession>
<evidence type="ECO:0000313" key="4">
    <source>
        <dbReference type="Proteomes" id="UP000838412"/>
    </source>
</evidence>
<dbReference type="Proteomes" id="UP000838412">
    <property type="component" value="Chromosome 16"/>
</dbReference>
<keyword evidence="2" id="KW-0677">Repeat</keyword>
<dbReference type="PANTHER" id="PTHR24367">
    <property type="entry name" value="LEUCINE-RICH REPEAT-CONTAINING PROTEIN"/>
    <property type="match status" value="1"/>
</dbReference>
<keyword evidence="1" id="KW-0433">Leucine-rich repeat</keyword>
<sequence>MSVTIKCSHLHHIADNTFYNLPLPSLKAINLEHNLIGTVSPRAFVGLNNLCRLEVEENQLKAVPFEALSLIRHNTTVLWLDVHLGNNQISTVLERNWKKIVDTRLTILLQGKPLYCDGRMRWLVCNAKFSALGVIFQADHLQCTSSSELTGYDFKSLHTNSFCSSTELRTSPITMTSTFQMAKTTTLPANY</sequence>
<protein>
    <submittedName>
        <fullName evidence="3">LRRN2 protein</fullName>
    </submittedName>
</protein>
<dbReference type="SMART" id="SM00369">
    <property type="entry name" value="LRR_TYP"/>
    <property type="match status" value="2"/>
</dbReference>
<dbReference type="EMBL" id="OV696701">
    <property type="protein sequence ID" value="CAH1248505.1"/>
    <property type="molecule type" value="Genomic_DNA"/>
</dbReference>
<keyword evidence="4" id="KW-1185">Reference proteome</keyword>
<dbReference type="InterPro" id="IPR051295">
    <property type="entry name" value="LGI_related"/>
</dbReference>
<dbReference type="InterPro" id="IPR003591">
    <property type="entry name" value="Leu-rich_rpt_typical-subtyp"/>
</dbReference>
<reference evidence="3" key="1">
    <citation type="submission" date="2022-01" db="EMBL/GenBank/DDBJ databases">
        <authorList>
            <person name="Braso-Vives M."/>
        </authorList>
    </citation>
    <scope>NUCLEOTIDE SEQUENCE</scope>
</reference>
<evidence type="ECO:0000256" key="1">
    <source>
        <dbReference type="ARBA" id="ARBA00022614"/>
    </source>
</evidence>
<gene>
    <name evidence="3" type="primary">LRRN2</name>
    <name evidence="3" type="ORF">BLAG_LOCUS9828</name>
</gene>
<dbReference type="Pfam" id="PF13855">
    <property type="entry name" value="LRR_8"/>
    <property type="match status" value="1"/>
</dbReference>
<organism evidence="3 4">
    <name type="scientific">Branchiostoma lanceolatum</name>
    <name type="common">Common lancelet</name>
    <name type="synonym">Amphioxus lanceolatum</name>
    <dbReference type="NCBI Taxonomy" id="7740"/>
    <lineage>
        <taxon>Eukaryota</taxon>
        <taxon>Metazoa</taxon>
        <taxon>Chordata</taxon>
        <taxon>Cephalochordata</taxon>
        <taxon>Leptocardii</taxon>
        <taxon>Amphioxiformes</taxon>
        <taxon>Branchiostomatidae</taxon>
        <taxon>Branchiostoma</taxon>
    </lineage>
</organism>
<evidence type="ECO:0000256" key="2">
    <source>
        <dbReference type="ARBA" id="ARBA00022737"/>
    </source>
</evidence>
<dbReference type="PANTHER" id="PTHR24367:SF318">
    <property type="entry name" value="LEUCINE-RICH GLIOMA-INACTIVATED PROTEIN 1-LIKE"/>
    <property type="match status" value="1"/>
</dbReference>